<dbReference type="InterPro" id="IPR012337">
    <property type="entry name" value="RNaseH-like_sf"/>
</dbReference>
<dbReference type="EMBL" id="CP019728">
    <property type="protein sequence ID" value="AQS54320.1"/>
    <property type="molecule type" value="Genomic_DNA"/>
</dbReference>
<dbReference type="InterPro" id="IPR025668">
    <property type="entry name" value="Tnp_DDE_dom"/>
</dbReference>
<evidence type="ECO:0000313" key="3">
    <source>
        <dbReference type="Proteomes" id="UP000188993"/>
    </source>
</evidence>
<gene>
    <name evidence="2" type="ORF">BW727_101996</name>
</gene>
<organism evidence="2 3">
    <name type="scientific">Jeotgalibaca dankookensis</name>
    <dbReference type="NCBI Taxonomy" id="708126"/>
    <lineage>
        <taxon>Bacteria</taxon>
        <taxon>Bacillati</taxon>
        <taxon>Bacillota</taxon>
        <taxon>Bacilli</taxon>
        <taxon>Lactobacillales</taxon>
        <taxon>Carnobacteriaceae</taxon>
        <taxon>Jeotgalibaca</taxon>
    </lineage>
</organism>
<dbReference type="SUPFAM" id="SSF53098">
    <property type="entry name" value="Ribonuclease H-like"/>
    <property type="match status" value="1"/>
</dbReference>
<dbReference type="RefSeq" id="WP_077795852.1">
    <property type="nucleotide sequence ID" value="NZ_CP019728.1"/>
</dbReference>
<dbReference type="InterPro" id="IPR047960">
    <property type="entry name" value="Transpos_IS1380"/>
</dbReference>
<evidence type="ECO:0000259" key="1">
    <source>
        <dbReference type="Pfam" id="PF13701"/>
    </source>
</evidence>
<dbReference type="AlphaFoldDB" id="A0A1S6IS72"/>
<accession>A0A1S6IS72</accession>
<protein>
    <recommendedName>
        <fullName evidence="1">Transposase DDE domain-containing protein</fullName>
    </recommendedName>
</protein>
<dbReference type="NCBIfam" id="NF033539">
    <property type="entry name" value="transpos_IS1380"/>
    <property type="match status" value="1"/>
</dbReference>
<name>A0A1S6IS72_9LACT</name>
<feature type="domain" description="Transposase DDE" evidence="1">
    <location>
        <begin position="9"/>
        <end position="435"/>
    </location>
</feature>
<dbReference type="KEGG" id="jda:BW727_101996"/>
<dbReference type="Pfam" id="PF13701">
    <property type="entry name" value="DDE_Tnp_1_4"/>
    <property type="match status" value="1"/>
</dbReference>
<sequence>MATLQEKRVNFNSNMVVNNTGGNLSTDSGLILVKEFMDSIGFSTLATHSLTFQDNRHYWHHDNISLLEQLLFQLIAGYATDSSANLLKEDPIFRLVLDKDGIASQASLSRFWDRITEATISQFQSLNQAIIDKARTKRNATELIIDLDSTHSDTFGNQEAANYNAHYGTNGYHPLVAFDGLTGDFLKAELRSGNVYTSNGVKTFLEPMLEHYSHTLPCTDIMVRGDSGFATPEVYDTCETYKSYYVIRLKANAKLAKLAESFVLIGDDHPWEHREVYYYSTTYQASSWEKKRRVCIKSTRDAGELTFRHEYLVTNFSENVSAKVMFQLYHKRGTMENYIKEAKNGFHFDKTDSSCFLENHGRMMVSLLAYNLVNFVKTICLPAKEAAFQVDTLRLRLFKVAGKLVRSGRKLFLKTSSSHVYQNLFYHLLDKIQQLCW</sequence>
<evidence type="ECO:0000313" key="2">
    <source>
        <dbReference type="EMBL" id="AQS54320.1"/>
    </source>
</evidence>
<keyword evidence="3" id="KW-1185">Reference proteome</keyword>
<dbReference type="STRING" id="708126.BW727_101996"/>
<proteinExistence type="predicted"/>
<dbReference type="OrthoDB" id="6627885at2"/>
<reference evidence="2 3" key="1">
    <citation type="journal article" date="2014" name="Int. J. Syst. Evol. Microbiol.">
        <title>Jeotgalibaca dankookensis gen. nov., sp. nov., a member of the family Carnobacteriaceae, isolated from seujeot (Korean traditional food).</title>
        <authorList>
            <person name="Lee D.G."/>
            <person name="Trujillo M.E."/>
            <person name="Kang H."/>
            <person name="Ahn T.Y."/>
        </authorList>
    </citation>
    <scope>NUCLEOTIDE SEQUENCE [LARGE SCALE GENOMIC DNA]</scope>
    <source>
        <strain evidence="2 3">EX-07</strain>
    </source>
</reference>
<dbReference type="Proteomes" id="UP000188993">
    <property type="component" value="Chromosome"/>
</dbReference>